<feature type="chain" id="PRO_5017964832" evidence="1">
    <location>
        <begin position="21"/>
        <end position="84"/>
    </location>
</feature>
<accession>A0A3N4JUP8</accession>
<keyword evidence="3" id="KW-1185">Reference proteome</keyword>
<keyword evidence="1" id="KW-0732">Signal</keyword>
<proteinExistence type="predicted"/>
<dbReference type="Proteomes" id="UP000276215">
    <property type="component" value="Unassembled WGS sequence"/>
</dbReference>
<feature type="signal peptide" evidence="1">
    <location>
        <begin position="1"/>
        <end position="20"/>
    </location>
</feature>
<gene>
    <name evidence="2" type="ORF">L873DRAFT_482190</name>
</gene>
<evidence type="ECO:0000313" key="3">
    <source>
        <dbReference type="Proteomes" id="UP000276215"/>
    </source>
</evidence>
<evidence type="ECO:0000313" key="2">
    <source>
        <dbReference type="EMBL" id="RPB02076.1"/>
    </source>
</evidence>
<protein>
    <submittedName>
        <fullName evidence="2">Uncharacterized protein</fullName>
    </submittedName>
</protein>
<name>A0A3N4JUP8_9PEZI</name>
<reference evidence="2 3" key="1">
    <citation type="journal article" date="2018" name="Nat. Ecol. Evol.">
        <title>Pezizomycetes genomes reveal the molecular basis of ectomycorrhizal truffle lifestyle.</title>
        <authorList>
            <person name="Murat C."/>
            <person name="Payen T."/>
            <person name="Noel B."/>
            <person name="Kuo A."/>
            <person name="Morin E."/>
            <person name="Chen J."/>
            <person name="Kohler A."/>
            <person name="Krizsan K."/>
            <person name="Balestrini R."/>
            <person name="Da Silva C."/>
            <person name="Montanini B."/>
            <person name="Hainaut M."/>
            <person name="Levati E."/>
            <person name="Barry K.W."/>
            <person name="Belfiori B."/>
            <person name="Cichocki N."/>
            <person name="Clum A."/>
            <person name="Dockter R.B."/>
            <person name="Fauchery L."/>
            <person name="Guy J."/>
            <person name="Iotti M."/>
            <person name="Le Tacon F."/>
            <person name="Lindquist E.A."/>
            <person name="Lipzen A."/>
            <person name="Malagnac F."/>
            <person name="Mello A."/>
            <person name="Molinier V."/>
            <person name="Miyauchi S."/>
            <person name="Poulain J."/>
            <person name="Riccioni C."/>
            <person name="Rubini A."/>
            <person name="Sitrit Y."/>
            <person name="Splivallo R."/>
            <person name="Traeger S."/>
            <person name="Wang M."/>
            <person name="Zifcakova L."/>
            <person name="Wipf D."/>
            <person name="Zambonelli A."/>
            <person name="Paolocci F."/>
            <person name="Nowrousian M."/>
            <person name="Ottonello S."/>
            <person name="Baldrian P."/>
            <person name="Spatafora J.W."/>
            <person name="Henrissat B."/>
            <person name="Nagy L.G."/>
            <person name="Aury J.M."/>
            <person name="Wincker P."/>
            <person name="Grigoriev I.V."/>
            <person name="Bonfante P."/>
            <person name="Martin F.M."/>
        </authorList>
    </citation>
    <scope>NUCLEOTIDE SEQUENCE [LARGE SCALE GENOMIC DNA]</scope>
    <source>
        <strain evidence="2 3">120613-1</strain>
    </source>
</reference>
<organism evidence="2 3">
    <name type="scientific">Choiromyces venosus 120613-1</name>
    <dbReference type="NCBI Taxonomy" id="1336337"/>
    <lineage>
        <taxon>Eukaryota</taxon>
        <taxon>Fungi</taxon>
        <taxon>Dikarya</taxon>
        <taxon>Ascomycota</taxon>
        <taxon>Pezizomycotina</taxon>
        <taxon>Pezizomycetes</taxon>
        <taxon>Pezizales</taxon>
        <taxon>Tuberaceae</taxon>
        <taxon>Choiromyces</taxon>
    </lineage>
</organism>
<dbReference type="EMBL" id="ML120369">
    <property type="protein sequence ID" value="RPB02076.1"/>
    <property type="molecule type" value="Genomic_DNA"/>
</dbReference>
<dbReference type="AlphaFoldDB" id="A0A3N4JUP8"/>
<evidence type="ECO:0000256" key="1">
    <source>
        <dbReference type="SAM" id="SignalP"/>
    </source>
</evidence>
<sequence length="84" mass="9483">MNWNAQFFLFFLFVFGVCLSGRFVLCFRIQCLGWMRQDGIGMLGVCHDGLFNGIALGDLLIELGLWVKYCTILATKFVGTSCDM</sequence>